<dbReference type="AlphaFoldDB" id="A0A916QA63"/>
<keyword evidence="2" id="KW-0694">RNA-binding</keyword>
<evidence type="ECO:0000313" key="6">
    <source>
        <dbReference type="Proteomes" id="UP000613208"/>
    </source>
</evidence>
<dbReference type="Pfam" id="PF01881">
    <property type="entry name" value="Cas_Cas6_C"/>
    <property type="match status" value="1"/>
</dbReference>
<dbReference type="PANTHER" id="PTHR36984">
    <property type="entry name" value="CRISPR-ASSOCIATED ENDORIBONUCLEASE CAS6 1"/>
    <property type="match status" value="1"/>
</dbReference>
<protein>
    <submittedName>
        <fullName evidence="5">CRISPR-associated endoribonuclease Cas6</fullName>
    </submittedName>
</protein>
<evidence type="ECO:0000256" key="2">
    <source>
        <dbReference type="ARBA" id="ARBA00022884"/>
    </source>
</evidence>
<keyword evidence="3" id="KW-0051">Antiviral defense</keyword>
<comment type="similarity">
    <text evidence="1">Belongs to the CRISPR-associated protein Cas6/Cse3/CasE family.</text>
</comment>
<reference evidence="5" key="1">
    <citation type="submission" date="2020-06" db="EMBL/GenBank/DDBJ databases">
        <title>Characterization of fructooligosaccharide metabolism and fructooligosaccharide-degrading enzymes in human commensal butyrate producers.</title>
        <authorList>
            <person name="Tanno H."/>
            <person name="Fujii T."/>
            <person name="Hirano K."/>
            <person name="Maeno S."/>
            <person name="Tonozuka T."/>
            <person name="Sakamoto M."/>
            <person name="Ohkuma M."/>
            <person name="Tochio T."/>
            <person name="Endo A."/>
        </authorList>
    </citation>
    <scope>NUCLEOTIDE SEQUENCE</scope>
    <source>
        <strain evidence="5">JCM 17466</strain>
    </source>
</reference>
<dbReference type="InterPro" id="IPR049435">
    <property type="entry name" value="Cas_Cas6_C"/>
</dbReference>
<dbReference type="Proteomes" id="UP000613208">
    <property type="component" value="Unassembled WGS sequence"/>
</dbReference>
<dbReference type="GO" id="GO:0016788">
    <property type="term" value="F:hydrolase activity, acting on ester bonds"/>
    <property type="evidence" value="ECO:0007669"/>
    <property type="project" value="InterPro"/>
</dbReference>
<keyword evidence="6" id="KW-1185">Reference proteome</keyword>
<gene>
    <name evidence="5" type="ORF">ANBU17_21930</name>
</gene>
<evidence type="ECO:0000256" key="1">
    <source>
        <dbReference type="ARBA" id="ARBA00005937"/>
    </source>
</evidence>
<dbReference type="GO" id="GO:0003723">
    <property type="term" value="F:RNA binding"/>
    <property type="evidence" value="ECO:0007669"/>
    <property type="project" value="UniProtKB-KW"/>
</dbReference>
<dbReference type="PANTHER" id="PTHR36984:SF1">
    <property type="entry name" value="CRISPR-ASSOCIATED ENDORIBONUCLEASE CAS6 1"/>
    <property type="match status" value="1"/>
</dbReference>
<organism evidence="5 6">
    <name type="scientific">Anaerostipes butyraticus</name>
    <dbReference type="NCBI Taxonomy" id="645466"/>
    <lineage>
        <taxon>Bacteria</taxon>
        <taxon>Bacillati</taxon>
        <taxon>Bacillota</taxon>
        <taxon>Clostridia</taxon>
        <taxon>Lachnospirales</taxon>
        <taxon>Lachnospiraceae</taxon>
        <taxon>Anaerostipes</taxon>
    </lineage>
</organism>
<evidence type="ECO:0000256" key="3">
    <source>
        <dbReference type="ARBA" id="ARBA00023118"/>
    </source>
</evidence>
<dbReference type="GO" id="GO:0051607">
    <property type="term" value="P:defense response to virus"/>
    <property type="evidence" value="ECO:0007669"/>
    <property type="project" value="UniProtKB-KW"/>
</dbReference>
<dbReference type="NCBIfam" id="TIGR01877">
    <property type="entry name" value="cas_cas6"/>
    <property type="match status" value="1"/>
</dbReference>
<sequence>MFIFECRIRVRLNCDIMYPKIPEKITYFIDSILAKDYLDYHVSKEYKNYVHDMLWPIEGDGVYKQGKIYAFRIRTISQEMAEYFMEHLSYQQTKEFTGVSTDIKILPKKLLEKIYSITPIVIKNPEFGYWRGHMTVPEFEERLKINLIKKYRFFTGNELGDDFEFCNLMEFKNKKPIKLPYKNICLLGDKICFHVAPNPKAQMLAQLALGVGIGEGGSRGNGFMNYQYMQR</sequence>
<proteinExistence type="inferred from homology"/>
<dbReference type="EMBL" id="BLYI01000047">
    <property type="protein sequence ID" value="GFO85846.1"/>
    <property type="molecule type" value="Genomic_DNA"/>
</dbReference>
<name>A0A916QA63_9FIRM</name>
<dbReference type="RefSeq" id="WP_201311540.1">
    <property type="nucleotide sequence ID" value="NZ_BLYI01000047.1"/>
</dbReference>
<accession>A0A916QA63</accession>
<comment type="caution">
    <text evidence="5">The sequence shown here is derived from an EMBL/GenBank/DDBJ whole genome shotgun (WGS) entry which is preliminary data.</text>
</comment>
<feature type="domain" description="CRISPR associated protein Cas6 C-terminal" evidence="4">
    <location>
        <begin position="115"/>
        <end position="225"/>
    </location>
</feature>
<evidence type="ECO:0000259" key="4">
    <source>
        <dbReference type="Pfam" id="PF01881"/>
    </source>
</evidence>
<dbReference type="Gene3D" id="3.30.70.1900">
    <property type="match status" value="1"/>
</dbReference>
<evidence type="ECO:0000313" key="5">
    <source>
        <dbReference type="EMBL" id="GFO85846.1"/>
    </source>
</evidence>
<dbReference type="InterPro" id="IPR010156">
    <property type="entry name" value="CRISPR-assoc_prot_Cas6"/>
</dbReference>